<protein>
    <recommendedName>
        <fullName evidence="1">FBD domain-containing protein</fullName>
    </recommendedName>
</protein>
<organism evidence="2 3">
    <name type="scientific">Thalictrum thalictroides</name>
    <name type="common">Rue-anemone</name>
    <name type="synonym">Anemone thalictroides</name>
    <dbReference type="NCBI Taxonomy" id="46969"/>
    <lineage>
        <taxon>Eukaryota</taxon>
        <taxon>Viridiplantae</taxon>
        <taxon>Streptophyta</taxon>
        <taxon>Embryophyta</taxon>
        <taxon>Tracheophyta</taxon>
        <taxon>Spermatophyta</taxon>
        <taxon>Magnoliopsida</taxon>
        <taxon>Ranunculales</taxon>
        <taxon>Ranunculaceae</taxon>
        <taxon>Thalictroideae</taxon>
        <taxon>Thalictrum</taxon>
    </lineage>
</organism>
<proteinExistence type="predicted"/>
<gene>
    <name evidence="2" type="ORF">FRX31_006436</name>
</gene>
<dbReference type="Pfam" id="PF08387">
    <property type="entry name" value="FBD"/>
    <property type="match status" value="1"/>
</dbReference>
<dbReference type="OrthoDB" id="1298252at2759"/>
<dbReference type="EMBL" id="JABWDY010006011">
    <property type="protein sequence ID" value="KAF5203977.1"/>
    <property type="molecule type" value="Genomic_DNA"/>
</dbReference>
<sequence>MPAVRLNMDEGCRSLELSSEYSLKHLKIVDIESFEGTQKELDLVRFLLENADAIEKLNIVYTSQEMVDFLSQ</sequence>
<evidence type="ECO:0000259" key="1">
    <source>
        <dbReference type="Pfam" id="PF08387"/>
    </source>
</evidence>
<dbReference type="InterPro" id="IPR006566">
    <property type="entry name" value="FBD"/>
</dbReference>
<feature type="domain" description="FBD" evidence="1">
    <location>
        <begin position="23"/>
        <end position="59"/>
    </location>
</feature>
<evidence type="ECO:0000313" key="2">
    <source>
        <dbReference type="EMBL" id="KAF5203977.1"/>
    </source>
</evidence>
<comment type="caution">
    <text evidence="2">The sequence shown here is derived from an EMBL/GenBank/DDBJ whole genome shotgun (WGS) entry which is preliminary data.</text>
</comment>
<reference evidence="2 3" key="1">
    <citation type="submission" date="2020-06" db="EMBL/GenBank/DDBJ databases">
        <title>Transcriptomic and genomic resources for Thalictrum thalictroides and T. hernandezii: Facilitating candidate gene discovery in an emerging model plant lineage.</title>
        <authorList>
            <person name="Arias T."/>
            <person name="Riano-Pachon D.M."/>
            <person name="Di Stilio V.S."/>
        </authorList>
    </citation>
    <scope>NUCLEOTIDE SEQUENCE [LARGE SCALE GENOMIC DNA]</scope>
    <source>
        <strain evidence="3">cv. WT478/WT964</strain>
        <tissue evidence="2">Leaves</tissue>
    </source>
</reference>
<keyword evidence="3" id="KW-1185">Reference proteome</keyword>
<accession>A0A7J6X4I5</accession>
<evidence type="ECO:0000313" key="3">
    <source>
        <dbReference type="Proteomes" id="UP000554482"/>
    </source>
</evidence>
<feature type="non-terminal residue" evidence="2">
    <location>
        <position position="72"/>
    </location>
</feature>
<dbReference type="AlphaFoldDB" id="A0A7J6X4I5"/>
<name>A0A7J6X4I5_THATH</name>
<dbReference type="Proteomes" id="UP000554482">
    <property type="component" value="Unassembled WGS sequence"/>
</dbReference>